<dbReference type="SUPFAM" id="SSF56672">
    <property type="entry name" value="DNA/RNA polymerases"/>
    <property type="match status" value="1"/>
</dbReference>
<evidence type="ECO:0000256" key="11">
    <source>
        <dbReference type="ARBA" id="ARBA00049244"/>
    </source>
</evidence>
<dbReference type="InterPro" id="IPR008918">
    <property type="entry name" value="HhH2"/>
</dbReference>
<dbReference type="CDD" id="cd08637">
    <property type="entry name" value="DNA_pol_A_pol_I_C"/>
    <property type="match status" value="1"/>
</dbReference>
<dbReference type="Gene3D" id="1.20.1060.10">
    <property type="entry name" value="Taq DNA Polymerase, Chain T, domain 4"/>
    <property type="match status" value="1"/>
</dbReference>
<evidence type="ECO:0000256" key="2">
    <source>
        <dbReference type="ARBA" id="ARBA00012417"/>
    </source>
</evidence>
<dbReference type="Pfam" id="PF02739">
    <property type="entry name" value="5_3_exonuc_N"/>
    <property type="match status" value="1"/>
</dbReference>
<evidence type="ECO:0000256" key="4">
    <source>
        <dbReference type="ARBA" id="ARBA00022679"/>
    </source>
</evidence>
<dbReference type="CDD" id="cd09859">
    <property type="entry name" value="PIN_53EXO"/>
    <property type="match status" value="1"/>
</dbReference>
<dbReference type="Pfam" id="PF00476">
    <property type="entry name" value="DNA_pol_A"/>
    <property type="match status" value="1"/>
</dbReference>
<dbReference type="GO" id="GO:0006302">
    <property type="term" value="P:double-strand break repair"/>
    <property type="evidence" value="ECO:0007669"/>
    <property type="project" value="TreeGrafter"/>
</dbReference>
<evidence type="ECO:0000259" key="16">
    <source>
        <dbReference type="SMART" id="SM00482"/>
    </source>
</evidence>
<organism evidence="17 18">
    <name type="scientific">Brockia lithotrophica</name>
    <dbReference type="NCBI Taxonomy" id="933949"/>
    <lineage>
        <taxon>Bacteria</taxon>
        <taxon>Bacillati</taxon>
        <taxon>Bacillota</taxon>
        <taxon>Bacilli</taxon>
        <taxon>Bacillales</taxon>
        <taxon>Bacillales Family X. Incertae Sedis</taxon>
        <taxon>Brockia</taxon>
    </lineage>
</organism>
<keyword evidence="6 13" id="KW-0235">DNA replication</keyword>
<feature type="domain" description="DNA-directed DNA polymerase family A palm" evidence="16">
    <location>
        <begin position="721"/>
        <end position="928"/>
    </location>
</feature>
<evidence type="ECO:0000256" key="9">
    <source>
        <dbReference type="ARBA" id="ARBA00023125"/>
    </source>
</evidence>
<keyword evidence="9 13" id="KW-0238">DNA-binding</keyword>
<dbReference type="InterPro" id="IPR012337">
    <property type="entry name" value="RNaseH-like_sf"/>
</dbReference>
<feature type="region of interest" description="Disordered" evidence="14">
    <location>
        <begin position="323"/>
        <end position="359"/>
    </location>
</feature>
<keyword evidence="4 13" id="KW-0808">Transferase</keyword>
<evidence type="ECO:0000256" key="7">
    <source>
        <dbReference type="ARBA" id="ARBA00022763"/>
    </source>
</evidence>
<dbReference type="InterPro" id="IPR002298">
    <property type="entry name" value="DNA_polymerase_A"/>
</dbReference>
<dbReference type="GO" id="GO:0006261">
    <property type="term" value="P:DNA-templated DNA replication"/>
    <property type="evidence" value="ECO:0007669"/>
    <property type="project" value="UniProtKB-UniRule"/>
</dbReference>
<dbReference type="SUPFAM" id="SSF53098">
    <property type="entry name" value="Ribonuclease H-like"/>
    <property type="match status" value="1"/>
</dbReference>
<keyword evidence="8 13" id="KW-0239">DNA-directed DNA polymerase</keyword>
<dbReference type="InterPro" id="IPR043502">
    <property type="entry name" value="DNA/RNA_pol_sf"/>
</dbReference>
<comment type="caution">
    <text evidence="17">The sequence shown here is derived from an EMBL/GenBank/DDBJ whole genome shotgun (WGS) entry which is preliminary data.</text>
</comment>
<dbReference type="NCBIfam" id="TIGR00593">
    <property type="entry name" value="pola"/>
    <property type="match status" value="1"/>
</dbReference>
<dbReference type="PANTHER" id="PTHR10133">
    <property type="entry name" value="DNA POLYMERASE I"/>
    <property type="match status" value="1"/>
</dbReference>
<feature type="domain" description="5'-3' exonuclease" evidence="15">
    <location>
        <begin position="2"/>
        <end position="260"/>
    </location>
</feature>
<sequence length="965" mass="107315">MARLVLIDGNSIAFRAFYALPPLTDRKGRYTQVPYGFSLMLFHLLERGKPDFLAVAFDAGVPVFRQEAYEAYKATRERAPEEFKEQLATLRELLDAFGIRWLELPGFEADDVIGTLAREARTRSLDADILSSDRDLLQLLEPSVRVGLTRKGVTEIEWYDEARFREEYGFPPASLPDYKGLAGDASDNIPGVPGIGDKTARKLLAAYTTLEGVYAHLEELSPKLREKLSAHREQAFLSRNLATIRRDLELNLNLEDLRYPGFSPAAVRSFLREYAFQSLLQRLPALARVAGREEERGGPRGGFGSSWAEGVPSGVGQAVQGELWDAGTPSPAGDETPGDAVTETGAGPSDGGPTAEAAPSFADPILGAVTWERLVSWREVPLTWVGDSEVRSFLETLRSGGTFFLAWDPPAGGKRRPYALAYADERGSWVVSPELLPRVAEAPEFRAFLADPAVSKATYDLKGAHRFALGAWGDVLRGTLDDHLLAMYLLDPTRDAYPPQLAASAFGGVDVPADEELYGKGAKFRRPPWTDEGHFLGALAYGLYRATPHLRSELEEKGLLALYRDLEVPLSAVLARMEHVGVRVDRDVLLRLKEEFGRRLAELEEEIYALAGVRFNLNSPKQLADVLFQKLGLPPVKKTKTGYSTDAETLEKLAGAHEVVPKLLDYRVLMKLQSTYVDGLLAEIGPDGKVHTTFNQAQTATGRLSSNEPNLQNIPIRLEEGRRLRLAFVPSEPGWKILSADYSQIELRVLAHFSRDPALLEAFHHDQDIHRRTAMDLFGVSEDQVTPEMRRAAKTVNFGIIYGISDYGLSQQLGIPRKEAAAFIERYFAAYPGVKRYLDEAVERARRDGYVTTLFGRRRYLPEIRDRNFSRRSFAERTAMNTPIQGTAADIIKRAMLRVDERLAAEGLRARLLLQVHDELVFEFPAVEEPRLVDLVRDAMEGAADLAVPLKVDIHAGASWFEAKA</sequence>
<dbReference type="FunFam" id="1.10.150.20:FF:000002">
    <property type="entry name" value="DNA polymerase I"/>
    <property type="match status" value="1"/>
</dbReference>
<evidence type="ECO:0000313" key="18">
    <source>
        <dbReference type="Proteomes" id="UP000244016"/>
    </source>
</evidence>
<evidence type="ECO:0000313" key="17">
    <source>
        <dbReference type="EMBL" id="PTQ53165.1"/>
    </source>
</evidence>
<comment type="similarity">
    <text evidence="1 13">Belongs to the DNA polymerase type-A family.</text>
</comment>
<dbReference type="SMART" id="SM00482">
    <property type="entry name" value="POLAc"/>
    <property type="match status" value="1"/>
</dbReference>
<keyword evidence="10 13" id="KW-0234">DNA repair</keyword>
<evidence type="ECO:0000256" key="12">
    <source>
        <dbReference type="NCBIfam" id="TIGR00593"/>
    </source>
</evidence>
<dbReference type="FunFam" id="1.10.150.20:FF:000003">
    <property type="entry name" value="DNA polymerase I"/>
    <property type="match status" value="1"/>
</dbReference>
<name>A0A2T5GAF3_9BACL</name>
<dbReference type="InterPro" id="IPR019760">
    <property type="entry name" value="DNA-dir_DNA_pol_A_CS"/>
</dbReference>
<protein>
    <recommendedName>
        <fullName evidence="3 12">DNA polymerase I</fullName>
        <ecNumber evidence="2 12">2.7.7.7</ecNumber>
    </recommendedName>
</protein>
<evidence type="ECO:0000256" key="6">
    <source>
        <dbReference type="ARBA" id="ARBA00022705"/>
    </source>
</evidence>
<dbReference type="InterPro" id="IPR020045">
    <property type="entry name" value="DNA_polI_H3TH"/>
</dbReference>
<keyword evidence="7 13" id="KW-0227">DNA damage</keyword>
<dbReference type="InterPro" id="IPR036397">
    <property type="entry name" value="RNaseH_sf"/>
</dbReference>
<dbReference type="Gene3D" id="3.30.420.10">
    <property type="entry name" value="Ribonuclease H-like superfamily/Ribonuclease H"/>
    <property type="match status" value="1"/>
</dbReference>
<dbReference type="InterPro" id="IPR054690">
    <property type="entry name" value="DNA_polI_exonuclease"/>
</dbReference>
<dbReference type="SMART" id="SM00475">
    <property type="entry name" value="53EXOc"/>
    <property type="match status" value="1"/>
</dbReference>
<reference evidence="17 18" key="1">
    <citation type="submission" date="2017-08" db="EMBL/GenBank/DDBJ databases">
        <title>Burning lignite coal seam in the remote Altai Mountains harbors a hydrogen-driven thermophilic microbial community.</title>
        <authorList>
            <person name="Kadnikov V.V."/>
            <person name="Mardanov A.V."/>
            <person name="Ivasenko D."/>
            <person name="Beletsky A.V."/>
            <person name="Karnachuk O.V."/>
            <person name="Ravin N.V."/>
        </authorList>
    </citation>
    <scope>NUCLEOTIDE SEQUENCE [LARGE SCALE GENOMIC DNA]</scope>
    <source>
        <strain evidence="17">AL31</strain>
    </source>
</reference>
<dbReference type="InterPro" id="IPR002421">
    <property type="entry name" value="5-3_exonuclease"/>
</dbReference>
<keyword evidence="5 13" id="KW-0548">Nucleotidyltransferase</keyword>
<dbReference type="Pfam" id="PF01367">
    <property type="entry name" value="5_3_exonuc"/>
    <property type="match status" value="1"/>
</dbReference>
<dbReference type="Gene3D" id="1.10.150.20">
    <property type="entry name" value="5' to 3' exonuclease, C-terminal subdomain"/>
    <property type="match status" value="2"/>
</dbReference>
<evidence type="ECO:0000256" key="5">
    <source>
        <dbReference type="ARBA" id="ARBA00022695"/>
    </source>
</evidence>
<dbReference type="GO" id="GO:0008409">
    <property type="term" value="F:5'-3' exonuclease activity"/>
    <property type="evidence" value="ECO:0007669"/>
    <property type="project" value="UniProtKB-UniRule"/>
</dbReference>
<dbReference type="InterPro" id="IPR001098">
    <property type="entry name" value="DNA-dir_DNA_pol_A_palm_dom"/>
</dbReference>
<dbReference type="PRINTS" id="PR00868">
    <property type="entry name" value="DNAPOLI"/>
</dbReference>
<dbReference type="FunFam" id="1.20.1060.10:FF:000001">
    <property type="entry name" value="DNA polymerase I"/>
    <property type="match status" value="1"/>
</dbReference>
<feature type="region of interest" description="Disordered" evidence="14">
    <location>
        <begin position="291"/>
        <end position="311"/>
    </location>
</feature>
<dbReference type="Proteomes" id="UP000244016">
    <property type="component" value="Unassembled WGS sequence"/>
</dbReference>
<dbReference type="InterPro" id="IPR036279">
    <property type="entry name" value="5-3_exonuclease_C_sf"/>
</dbReference>
<dbReference type="Gene3D" id="3.40.50.1010">
    <property type="entry name" value="5'-nuclease"/>
    <property type="match status" value="1"/>
</dbReference>
<comment type="subunit">
    <text evidence="13">Single-chain monomer with multiple functions.</text>
</comment>
<dbReference type="AlphaFoldDB" id="A0A2T5GAF3"/>
<evidence type="ECO:0000259" key="15">
    <source>
        <dbReference type="SMART" id="SM00475"/>
    </source>
</evidence>
<dbReference type="PROSITE" id="PS00447">
    <property type="entry name" value="DNA_POLYMERASE_A"/>
    <property type="match status" value="1"/>
</dbReference>
<dbReference type="EC" id="2.7.7.7" evidence="2 12"/>
<keyword evidence="13" id="KW-0269">Exonuclease</keyword>
<dbReference type="SMART" id="SM00279">
    <property type="entry name" value="HhH2"/>
    <property type="match status" value="1"/>
</dbReference>
<evidence type="ECO:0000256" key="1">
    <source>
        <dbReference type="ARBA" id="ARBA00007705"/>
    </source>
</evidence>
<dbReference type="InterPro" id="IPR020046">
    <property type="entry name" value="5-3_exonucl_a-hlix_arch_N"/>
</dbReference>
<dbReference type="CDD" id="cd06140">
    <property type="entry name" value="DNA_polA_I_Bacillus_like_exo"/>
    <property type="match status" value="1"/>
</dbReference>
<evidence type="ECO:0000256" key="3">
    <source>
        <dbReference type="ARBA" id="ARBA00020311"/>
    </source>
</evidence>
<evidence type="ECO:0000256" key="10">
    <source>
        <dbReference type="ARBA" id="ARBA00023204"/>
    </source>
</evidence>
<proteinExistence type="inferred from homology"/>
<comment type="function">
    <text evidence="13">In addition to polymerase activity, this DNA polymerase exhibits 5'-3' exonuclease activity.</text>
</comment>
<dbReference type="SUPFAM" id="SSF47807">
    <property type="entry name" value="5' to 3' exonuclease, C-terminal subdomain"/>
    <property type="match status" value="1"/>
</dbReference>
<dbReference type="PANTHER" id="PTHR10133:SF27">
    <property type="entry name" value="DNA POLYMERASE NU"/>
    <property type="match status" value="1"/>
</dbReference>
<dbReference type="CDD" id="cd09898">
    <property type="entry name" value="H3TH_53EXO"/>
    <property type="match status" value="1"/>
</dbReference>
<comment type="catalytic activity">
    <reaction evidence="11 13">
        <text>DNA(n) + a 2'-deoxyribonucleoside 5'-triphosphate = DNA(n+1) + diphosphate</text>
        <dbReference type="Rhea" id="RHEA:22508"/>
        <dbReference type="Rhea" id="RHEA-COMP:17339"/>
        <dbReference type="Rhea" id="RHEA-COMP:17340"/>
        <dbReference type="ChEBI" id="CHEBI:33019"/>
        <dbReference type="ChEBI" id="CHEBI:61560"/>
        <dbReference type="ChEBI" id="CHEBI:173112"/>
        <dbReference type="EC" id="2.7.7.7"/>
    </reaction>
</comment>
<dbReference type="InterPro" id="IPR029060">
    <property type="entry name" value="PIN-like_dom_sf"/>
</dbReference>
<dbReference type="Gene3D" id="3.30.70.370">
    <property type="match status" value="1"/>
</dbReference>
<dbReference type="GO" id="GO:0003887">
    <property type="term" value="F:DNA-directed DNA polymerase activity"/>
    <property type="evidence" value="ECO:0007669"/>
    <property type="project" value="UniProtKB-UniRule"/>
</dbReference>
<dbReference type="Pfam" id="PF22619">
    <property type="entry name" value="DNA_polI_exo1"/>
    <property type="match status" value="1"/>
</dbReference>
<evidence type="ECO:0000256" key="13">
    <source>
        <dbReference type="RuleBase" id="RU004460"/>
    </source>
</evidence>
<dbReference type="NCBIfam" id="NF004397">
    <property type="entry name" value="PRK05755.1"/>
    <property type="match status" value="1"/>
</dbReference>
<evidence type="ECO:0000256" key="14">
    <source>
        <dbReference type="SAM" id="MobiDB-lite"/>
    </source>
</evidence>
<dbReference type="SUPFAM" id="SSF88723">
    <property type="entry name" value="PIN domain-like"/>
    <property type="match status" value="1"/>
</dbReference>
<dbReference type="GO" id="GO:0003677">
    <property type="term" value="F:DNA binding"/>
    <property type="evidence" value="ECO:0007669"/>
    <property type="project" value="UniProtKB-UniRule"/>
</dbReference>
<evidence type="ECO:0000256" key="8">
    <source>
        <dbReference type="ARBA" id="ARBA00022932"/>
    </source>
</evidence>
<accession>A0A2T5GAF3</accession>
<keyword evidence="13" id="KW-0378">Hydrolase</keyword>
<dbReference type="InterPro" id="IPR018320">
    <property type="entry name" value="DNA_polymerase_1"/>
</dbReference>
<keyword evidence="13" id="KW-0540">Nuclease</keyword>
<gene>
    <name evidence="13" type="primary">polA</name>
    <name evidence="17" type="ORF">BLITH_0245</name>
</gene>
<dbReference type="EMBL" id="PEBW01000001">
    <property type="protein sequence ID" value="PTQ53165.1"/>
    <property type="molecule type" value="Genomic_DNA"/>
</dbReference>